<keyword evidence="5" id="KW-0969">Cilium</keyword>
<evidence type="ECO:0000256" key="8">
    <source>
        <dbReference type="ARBA" id="ARBA00037822"/>
    </source>
</evidence>
<dbReference type="GO" id="GO:0005930">
    <property type="term" value="C:axoneme"/>
    <property type="evidence" value="ECO:0007669"/>
    <property type="project" value="TreeGrafter"/>
</dbReference>
<feature type="transmembrane region" description="Helical" evidence="11">
    <location>
        <begin position="513"/>
        <end position="531"/>
    </location>
</feature>
<keyword evidence="6" id="KW-0206">Cytoskeleton</keyword>
<evidence type="ECO:0000256" key="5">
    <source>
        <dbReference type="ARBA" id="ARBA00023069"/>
    </source>
</evidence>
<dbReference type="PANTHER" id="PTHR22069:SF0">
    <property type="entry name" value="RADIAL SPOKE HEAD PROTEIN 9 HOMOLOG"/>
    <property type="match status" value="1"/>
</dbReference>
<evidence type="ECO:0000256" key="11">
    <source>
        <dbReference type="SAM" id="Phobius"/>
    </source>
</evidence>
<keyword evidence="2" id="KW-0963">Cytoplasm</keyword>
<dbReference type="AlphaFoldDB" id="A0A8X7XIC0"/>
<feature type="non-terminal residue" evidence="12">
    <location>
        <position position="1"/>
    </location>
</feature>
<gene>
    <name evidence="12" type="primary">Rsph9</name>
    <name evidence="12" type="ORF">GTO96_0015143</name>
</gene>
<dbReference type="GO" id="GO:0044458">
    <property type="term" value="P:motile cilium assembly"/>
    <property type="evidence" value="ECO:0007669"/>
    <property type="project" value="TreeGrafter"/>
</dbReference>
<protein>
    <recommendedName>
        <fullName evidence="10">Radial spoke head protein 9 homolog</fullName>
    </recommendedName>
</protein>
<evidence type="ECO:0000256" key="9">
    <source>
        <dbReference type="ARBA" id="ARBA00038319"/>
    </source>
</evidence>
<proteinExistence type="inferred from homology"/>
<evidence type="ECO:0000256" key="1">
    <source>
        <dbReference type="ARBA" id="ARBA00004611"/>
    </source>
</evidence>
<dbReference type="GO" id="GO:0035082">
    <property type="term" value="P:axoneme assembly"/>
    <property type="evidence" value="ECO:0007669"/>
    <property type="project" value="InterPro"/>
</dbReference>
<evidence type="ECO:0000256" key="7">
    <source>
        <dbReference type="ARBA" id="ARBA00023273"/>
    </source>
</evidence>
<organism evidence="12 13">
    <name type="scientific">Polypterus senegalus</name>
    <name type="common">Senegal bichir</name>
    <dbReference type="NCBI Taxonomy" id="55291"/>
    <lineage>
        <taxon>Eukaryota</taxon>
        <taxon>Metazoa</taxon>
        <taxon>Chordata</taxon>
        <taxon>Craniata</taxon>
        <taxon>Vertebrata</taxon>
        <taxon>Euteleostomi</taxon>
        <taxon>Actinopterygii</taxon>
        <taxon>Polypteriformes</taxon>
        <taxon>Polypteridae</taxon>
        <taxon>Polypterus</taxon>
    </lineage>
</organism>
<accession>A0A8X7XIC0</accession>
<evidence type="ECO:0000256" key="6">
    <source>
        <dbReference type="ARBA" id="ARBA00023212"/>
    </source>
</evidence>
<dbReference type="PANTHER" id="PTHR22069">
    <property type="entry name" value="MITOCHONDRIAL RIBOSOMAL PROTEIN S18"/>
    <property type="match status" value="1"/>
</dbReference>
<evidence type="ECO:0000256" key="10">
    <source>
        <dbReference type="ARBA" id="ARBA00041080"/>
    </source>
</evidence>
<evidence type="ECO:0000256" key="2">
    <source>
        <dbReference type="ARBA" id="ARBA00022490"/>
    </source>
</evidence>
<dbReference type="EMBL" id="JAATIS010000485">
    <property type="protein sequence ID" value="KAG2467874.1"/>
    <property type="molecule type" value="Genomic_DNA"/>
</dbReference>
<keyword evidence="4" id="KW-0282">Flagellum</keyword>
<sequence>MESNIIHLSLDLSSFSGIILSPEQKAALQKSMVILKRDYKFNRILFWGRILGTKADYFIVKGLGSDELKSKAFLYSFNCLDWFLLPQATREIITSSYAIKGRFIGDPSYVYIYVETEIVGEGEDAQEEELTVQVTEEYRLVAVTAQIETEAAVVPRGAYIKNAYGQVNTNRRFEGLSMTEAKKLNSYFHFAEPVHLKKKTLLEKADLEPSIDFLDSLEDDLPSALDLTLAWVTSTWSSLLQLCHHANVTQHQVAEIVALWERLPEGNKAGKSVQEWLEEKKRKKQDRAGGMANKGFLKILNCMEWFLLPPVSEDFVQNVTSIKGPFVGDLSFEYEYTDASLADEEHTKPEDVTVHINEEVRLVAVITLIEREAAVVPRGAYIKDSQGFITVNRMFEGLSMNEAKKLESYLHFSNPVNKVKRSLLLKADYDPSIDFLNSLEDDKPKGQDSTCQRCNLAPASSDCMFWKCTKLTSFWTIIFECLLDSLGVKILPSPLTAVFGVLPDGLKVEKDKLIVIAFTALLACKLVLLIWKNTVSICYKSVGN</sequence>
<dbReference type="Proteomes" id="UP000886611">
    <property type="component" value="Unassembled WGS sequence"/>
</dbReference>
<dbReference type="GO" id="GO:0060294">
    <property type="term" value="P:cilium movement involved in cell motility"/>
    <property type="evidence" value="ECO:0007669"/>
    <property type="project" value="TreeGrafter"/>
</dbReference>
<keyword evidence="7" id="KW-0966">Cell projection</keyword>
<evidence type="ECO:0000256" key="4">
    <source>
        <dbReference type="ARBA" id="ARBA00022846"/>
    </source>
</evidence>
<feature type="non-terminal residue" evidence="12">
    <location>
        <position position="544"/>
    </location>
</feature>
<comment type="similarity">
    <text evidence="9">Belongs to the flagellar radial spoke RSP9 family.</text>
</comment>
<dbReference type="GO" id="GO:0060091">
    <property type="term" value="C:kinocilium"/>
    <property type="evidence" value="ECO:0007669"/>
    <property type="project" value="UniProtKB-SubCell"/>
</dbReference>
<comment type="caution">
    <text evidence="12">The sequence shown here is derived from an EMBL/GenBank/DDBJ whole genome shotgun (WGS) entry which is preliminary data.</text>
</comment>
<keyword evidence="11" id="KW-0472">Membrane</keyword>
<dbReference type="InterPro" id="IPR055316">
    <property type="entry name" value="RSP9"/>
</dbReference>
<evidence type="ECO:0000256" key="3">
    <source>
        <dbReference type="ARBA" id="ARBA00022794"/>
    </source>
</evidence>
<name>A0A8X7XIC0_POLSE</name>
<comment type="subcellular location">
    <subcellularLocation>
        <location evidence="8">Cell projection</location>
        <location evidence="8">Kinocilium</location>
    </subcellularLocation>
    <subcellularLocation>
        <location evidence="1">Cytoplasm</location>
        <location evidence="1">Cytoskeleton</location>
        <location evidence="1">Flagellum axoneme</location>
    </subcellularLocation>
</comment>
<keyword evidence="11" id="KW-0812">Transmembrane</keyword>
<evidence type="ECO:0000313" key="13">
    <source>
        <dbReference type="Proteomes" id="UP000886611"/>
    </source>
</evidence>
<keyword evidence="3" id="KW-0970">Cilium biogenesis/degradation</keyword>
<evidence type="ECO:0000313" key="12">
    <source>
        <dbReference type="EMBL" id="KAG2467874.1"/>
    </source>
</evidence>
<reference evidence="12 13" key="1">
    <citation type="journal article" date="2021" name="Cell">
        <title>Tracing the genetic footprints of vertebrate landing in non-teleost ray-finned fishes.</title>
        <authorList>
            <person name="Bi X."/>
            <person name="Wang K."/>
            <person name="Yang L."/>
            <person name="Pan H."/>
            <person name="Jiang H."/>
            <person name="Wei Q."/>
            <person name="Fang M."/>
            <person name="Yu H."/>
            <person name="Zhu C."/>
            <person name="Cai Y."/>
            <person name="He Y."/>
            <person name="Gan X."/>
            <person name="Zeng H."/>
            <person name="Yu D."/>
            <person name="Zhu Y."/>
            <person name="Jiang H."/>
            <person name="Qiu Q."/>
            <person name="Yang H."/>
            <person name="Zhang Y.E."/>
            <person name="Wang W."/>
            <person name="Zhu M."/>
            <person name="He S."/>
            <person name="Zhang G."/>
        </authorList>
    </citation>
    <scope>NUCLEOTIDE SEQUENCE [LARGE SCALE GENOMIC DNA]</scope>
    <source>
        <strain evidence="12">Bchr_013</strain>
    </source>
</reference>
<keyword evidence="13" id="KW-1185">Reference proteome</keyword>
<keyword evidence="11" id="KW-1133">Transmembrane helix</keyword>